<dbReference type="InterPro" id="IPR038157">
    <property type="entry name" value="FeoA_core_dom"/>
</dbReference>
<dbReference type="RefSeq" id="WP_011734737.1">
    <property type="nucleotide sequence ID" value="NC_008609.1"/>
</dbReference>
<evidence type="ECO:0000313" key="5">
    <source>
        <dbReference type="EMBL" id="ABK98425.1"/>
    </source>
</evidence>
<protein>
    <recommendedName>
        <fullName evidence="1">diguanylate cyclase</fullName>
        <ecNumber evidence="1">2.7.7.65</ecNumber>
    </recommendedName>
</protein>
<dbReference type="InterPro" id="IPR029787">
    <property type="entry name" value="Nucleotide_cyclase"/>
</dbReference>
<dbReference type="Gene3D" id="2.30.30.90">
    <property type="match status" value="1"/>
</dbReference>
<dbReference type="SUPFAM" id="SSF55073">
    <property type="entry name" value="Nucleotide cyclase"/>
    <property type="match status" value="1"/>
</dbReference>
<dbReference type="Pfam" id="PF04023">
    <property type="entry name" value="FeoA"/>
    <property type="match status" value="1"/>
</dbReference>
<dbReference type="EMBL" id="CP000482">
    <property type="protein sequence ID" value="ABK98425.1"/>
    <property type="molecule type" value="Genomic_DNA"/>
</dbReference>
<dbReference type="KEGG" id="ppd:Ppro_0795"/>
<dbReference type="InterPro" id="IPR043128">
    <property type="entry name" value="Rev_trsase/Diguanyl_cyclase"/>
</dbReference>
<evidence type="ECO:0000256" key="3">
    <source>
        <dbReference type="ARBA" id="ARBA00034247"/>
    </source>
</evidence>
<dbReference type="SMART" id="SM00267">
    <property type="entry name" value="GGDEF"/>
    <property type="match status" value="1"/>
</dbReference>
<dbReference type="OrthoDB" id="9812034at2"/>
<dbReference type="NCBIfam" id="TIGR00254">
    <property type="entry name" value="GGDEF"/>
    <property type="match status" value="1"/>
</dbReference>
<dbReference type="InterPro" id="IPR008988">
    <property type="entry name" value="Transcriptional_repressor_C"/>
</dbReference>
<dbReference type="SMART" id="SM00899">
    <property type="entry name" value="FeoA"/>
    <property type="match status" value="1"/>
</dbReference>
<dbReference type="CDD" id="cd01949">
    <property type="entry name" value="GGDEF"/>
    <property type="match status" value="1"/>
</dbReference>
<evidence type="ECO:0000256" key="1">
    <source>
        <dbReference type="ARBA" id="ARBA00012528"/>
    </source>
</evidence>
<dbReference type="Gene3D" id="3.30.70.270">
    <property type="match status" value="1"/>
</dbReference>
<keyword evidence="6" id="KW-1185">Reference proteome</keyword>
<name>A1AM55_PELPD</name>
<dbReference type="PANTHER" id="PTHR45138">
    <property type="entry name" value="REGULATORY COMPONENTS OF SENSORY TRANSDUCTION SYSTEM"/>
    <property type="match status" value="1"/>
</dbReference>
<dbReference type="GO" id="GO:0052621">
    <property type="term" value="F:diguanylate cyclase activity"/>
    <property type="evidence" value="ECO:0007669"/>
    <property type="project" value="UniProtKB-EC"/>
</dbReference>
<evidence type="ECO:0000259" key="4">
    <source>
        <dbReference type="PROSITE" id="PS50887"/>
    </source>
</evidence>
<dbReference type="SUPFAM" id="SSF50037">
    <property type="entry name" value="C-terminal domain of transcriptional repressors"/>
    <property type="match status" value="1"/>
</dbReference>
<gene>
    <name evidence="5" type="ordered locus">Ppro_0795</name>
</gene>
<comment type="catalytic activity">
    <reaction evidence="3">
        <text>2 GTP = 3',3'-c-di-GMP + 2 diphosphate</text>
        <dbReference type="Rhea" id="RHEA:24898"/>
        <dbReference type="ChEBI" id="CHEBI:33019"/>
        <dbReference type="ChEBI" id="CHEBI:37565"/>
        <dbReference type="ChEBI" id="CHEBI:58805"/>
        <dbReference type="EC" id="2.7.7.65"/>
    </reaction>
</comment>
<dbReference type="Pfam" id="PF00990">
    <property type="entry name" value="GGDEF"/>
    <property type="match status" value="1"/>
</dbReference>
<sequence length="249" mass="28117">MSEIYVDEMFVGEAAEIMSISDVFPEYRQLRTMGFREGRLVDLLHFDPLITRKLVLRVEGMRLAMGASCAAHIRVRPLKSAYLHLRDMAHYDNLTGCFNRHAAGTVVRQEVERFSSLGLPLALLMADLDHFKRINDTFGHTSGDDVLKSFASLIRQGLRRSDLFCRWGGEEFLILLRGTLKEEALKIAERFRERIASALFPPFNERGAVTVSIGCACLPPGRPLERLIVDADCALYRAKQGGRNRVCLC</sequence>
<dbReference type="HOGENOM" id="CLU_000445_11_16_7"/>
<dbReference type="Proteomes" id="UP000006732">
    <property type="component" value="Chromosome"/>
</dbReference>
<keyword evidence="2" id="KW-0408">Iron</keyword>
<reference evidence="5 6" key="1">
    <citation type="submission" date="2006-10" db="EMBL/GenBank/DDBJ databases">
        <title>Complete sequence of chromosome of Pelobacter propionicus DSM 2379.</title>
        <authorList>
            <consortium name="US DOE Joint Genome Institute"/>
            <person name="Copeland A."/>
            <person name="Lucas S."/>
            <person name="Lapidus A."/>
            <person name="Barry K."/>
            <person name="Detter J.C."/>
            <person name="Glavina del Rio T."/>
            <person name="Hammon N."/>
            <person name="Israni S."/>
            <person name="Dalin E."/>
            <person name="Tice H."/>
            <person name="Pitluck S."/>
            <person name="Saunders E."/>
            <person name="Brettin T."/>
            <person name="Bruce D."/>
            <person name="Han C."/>
            <person name="Tapia R."/>
            <person name="Schmutz J."/>
            <person name="Larimer F."/>
            <person name="Land M."/>
            <person name="Hauser L."/>
            <person name="Kyrpides N."/>
            <person name="Kim E."/>
            <person name="Lovley D."/>
            <person name="Richardson P."/>
        </authorList>
    </citation>
    <scope>NUCLEOTIDE SEQUENCE [LARGE SCALE GENOMIC DNA]</scope>
    <source>
        <strain evidence="6">DSM 2379 / NBRC 103807 / OttBd1</strain>
    </source>
</reference>
<dbReference type="InterPro" id="IPR000160">
    <property type="entry name" value="GGDEF_dom"/>
</dbReference>
<organism evidence="5 6">
    <name type="scientific">Pelobacter propionicus (strain DSM 2379 / NBRC 103807 / OttBd1)</name>
    <dbReference type="NCBI Taxonomy" id="338966"/>
    <lineage>
        <taxon>Bacteria</taxon>
        <taxon>Pseudomonadati</taxon>
        <taxon>Thermodesulfobacteriota</taxon>
        <taxon>Desulfuromonadia</taxon>
        <taxon>Desulfuromonadales</taxon>
        <taxon>Desulfuromonadaceae</taxon>
        <taxon>Pelobacter</taxon>
    </lineage>
</organism>
<dbReference type="AlphaFoldDB" id="A1AM55"/>
<dbReference type="EC" id="2.7.7.65" evidence="1"/>
<dbReference type="PANTHER" id="PTHR45138:SF9">
    <property type="entry name" value="DIGUANYLATE CYCLASE DGCM-RELATED"/>
    <property type="match status" value="1"/>
</dbReference>
<dbReference type="InterPro" id="IPR007167">
    <property type="entry name" value="Fe-transptr_FeoA-like"/>
</dbReference>
<evidence type="ECO:0000256" key="2">
    <source>
        <dbReference type="ARBA" id="ARBA00023004"/>
    </source>
</evidence>
<evidence type="ECO:0000313" key="6">
    <source>
        <dbReference type="Proteomes" id="UP000006732"/>
    </source>
</evidence>
<accession>A1AM55</accession>
<dbReference type="PROSITE" id="PS50887">
    <property type="entry name" value="GGDEF"/>
    <property type="match status" value="1"/>
</dbReference>
<dbReference type="FunFam" id="3.30.70.270:FF:000001">
    <property type="entry name" value="Diguanylate cyclase domain protein"/>
    <property type="match status" value="1"/>
</dbReference>
<proteinExistence type="predicted"/>
<dbReference type="GO" id="GO:0046914">
    <property type="term" value="F:transition metal ion binding"/>
    <property type="evidence" value="ECO:0007669"/>
    <property type="project" value="InterPro"/>
</dbReference>
<feature type="domain" description="GGDEF" evidence="4">
    <location>
        <begin position="119"/>
        <end position="249"/>
    </location>
</feature>
<dbReference type="STRING" id="338966.Ppro_0795"/>
<dbReference type="InterPro" id="IPR050469">
    <property type="entry name" value="Diguanylate_Cyclase"/>
</dbReference>
<dbReference type="eggNOG" id="COG3706">
    <property type="taxonomic scope" value="Bacteria"/>
</dbReference>